<evidence type="ECO:0000256" key="1">
    <source>
        <dbReference type="ARBA" id="ARBA00022741"/>
    </source>
</evidence>
<dbReference type="GO" id="GO:0034605">
    <property type="term" value="P:cellular response to heat"/>
    <property type="evidence" value="ECO:0007669"/>
    <property type="project" value="TreeGrafter"/>
</dbReference>
<dbReference type="GO" id="GO:0005524">
    <property type="term" value="F:ATP binding"/>
    <property type="evidence" value="ECO:0007669"/>
    <property type="project" value="UniProtKB-KW"/>
</dbReference>
<dbReference type="Gramene" id="TVU46632">
    <property type="protein sequence ID" value="TVU46632"/>
    <property type="gene ID" value="EJB05_06179"/>
</dbReference>
<dbReference type="PANTHER" id="PTHR11638">
    <property type="entry name" value="ATP-DEPENDENT CLP PROTEASE"/>
    <property type="match status" value="1"/>
</dbReference>
<organism evidence="4 5">
    <name type="scientific">Eragrostis curvula</name>
    <name type="common">weeping love grass</name>
    <dbReference type="NCBI Taxonomy" id="38414"/>
    <lineage>
        <taxon>Eukaryota</taxon>
        <taxon>Viridiplantae</taxon>
        <taxon>Streptophyta</taxon>
        <taxon>Embryophyta</taxon>
        <taxon>Tracheophyta</taxon>
        <taxon>Spermatophyta</taxon>
        <taxon>Magnoliopsida</taxon>
        <taxon>Liliopsida</taxon>
        <taxon>Poales</taxon>
        <taxon>Poaceae</taxon>
        <taxon>PACMAD clade</taxon>
        <taxon>Chloridoideae</taxon>
        <taxon>Eragrostideae</taxon>
        <taxon>Eragrostidinae</taxon>
        <taxon>Eragrostis</taxon>
    </lineage>
</organism>
<proteinExistence type="predicted"/>
<dbReference type="AlphaFoldDB" id="A0A5J9WD59"/>
<reference evidence="4 5" key="1">
    <citation type="journal article" date="2019" name="Sci. Rep.">
        <title>A high-quality genome of Eragrostis curvula grass provides insights into Poaceae evolution and supports new strategies to enhance forage quality.</title>
        <authorList>
            <person name="Carballo J."/>
            <person name="Santos B.A.C.M."/>
            <person name="Zappacosta D."/>
            <person name="Garbus I."/>
            <person name="Selva J.P."/>
            <person name="Gallo C.A."/>
            <person name="Diaz A."/>
            <person name="Albertini E."/>
            <person name="Caccamo M."/>
            <person name="Echenique V."/>
        </authorList>
    </citation>
    <scope>NUCLEOTIDE SEQUENCE [LARGE SCALE GENOMIC DNA]</scope>
    <source>
        <strain evidence="5">cv. Victoria</strain>
        <tissue evidence="4">Leaf</tissue>
    </source>
</reference>
<feature type="domain" description="ATPase AAA-type core" evidence="3">
    <location>
        <begin position="1"/>
        <end position="53"/>
    </location>
</feature>
<dbReference type="GO" id="GO:0016887">
    <property type="term" value="F:ATP hydrolysis activity"/>
    <property type="evidence" value="ECO:0007669"/>
    <property type="project" value="InterPro"/>
</dbReference>
<comment type="caution">
    <text evidence="4">The sequence shown here is derived from an EMBL/GenBank/DDBJ whole genome shotgun (WGS) entry which is preliminary data.</text>
</comment>
<protein>
    <recommendedName>
        <fullName evidence="3">ATPase AAA-type core domain-containing protein</fullName>
    </recommendedName>
</protein>
<dbReference type="Gene3D" id="3.40.50.300">
    <property type="entry name" value="P-loop containing nucleotide triphosphate hydrolases"/>
    <property type="match status" value="1"/>
</dbReference>
<keyword evidence="5" id="KW-1185">Reference proteome</keyword>
<gene>
    <name evidence="4" type="ORF">EJB05_06179</name>
</gene>
<dbReference type="Pfam" id="PF07724">
    <property type="entry name" value="AAA_2"/>
    <property type="match status" value="1"/>
</dbReference>
<evidence type="ECO:0000259" key="3">
    <source>
        <dbReference type="Pfam" id="PF07724"/>
    </source>
</evidence>
<keyword evidence="2" id="KW-0067">ATP-binding</keyword>
<dbReference type="InterPro" id="IPR050130">
    <property type="entry name" value="ClpA_ClpB"/>
</dbReference>
<evidence type="ECO:0000313" key="5">
    <source>
        <dbReference type="Proteomes" id="UP000324897"/>
    </source>
</evidence>
<evidence type="ECO:0000256" key="2">
    <source>
        <dbReference type="ARBA" id="ARBA00022840"/>
    </source>
</evidence>
<sequence length="67" mass="7425">MEKAAAPVFNLFLQILDDGRLTDGHGRTADFTNTIIIMTSNLVVDYGADSTTTQQRVLDRRREGALN</sequence>
<dbReference type="InterPro" id="IPR027417">
    <property type="entry name" value="P-loop_NTPase"/>
</dbReference>
<evidence type="ECO:0000313" key="4">
    <source>
        <dbReference type="EMBL" id="TVU46632.1"/>
    </source>
</evidence>
<feature type="non-terminal residue" evidence="4">
    <location>
        <position position="1"/>
    </location>
</feature>
<dbReference type="EMBL" id="RWGY01000004">
    <property type="protein sequence ID" value="TVU46632.1"/>
    <property type="molecule type" value="Genomic_DNA"/>
</dbReference>
<dbReference type="GO" id="GO:0005737">
    <property type="term" value="C:cytoplasm"/>
    <property type="evidence" value="ECO:0007669"/>
    <property type="project" value="TreeGrafter"/>
</dbReference>
<dbReference type="Proteomes" id="UP000324897">
    <property type="component" value="Chromosome 5"/>
</dbReference>
<dbReference type="PANTHER" id="PTHR11638:SF18">
    <property type="entry name" value="HEAT SHOCK PROTEIN 104"/>
    <property type="match status" value="1"/>
</dbReference>
<dbReference type="SUPFAM" id="SSF52540">
    <property type="entry name" value="P-loop containing nucleoside triphosphate hydrolases"/>
    <property type="match status" value="1"/>
</dbReference>
<name>A0A5J9WD59_9POAL</name>
<dbReference type="InterPro" id="IPR003959">
    <property type="entry name" value="ATPase_AAA_core"/>
</dbReference>
<dbReference type="OrthoDB" id="47330at2759"/>
<accession>A0A5J9WD59</accession>
<keyword evidence="1" id="KW-0547">Nucleotide-binding</keyword>